<organism evidence="2 3">
    <name type="scientific">Daedalea quercina L-15889</name>
    <dbReference type="NCBI Taxonomy" id="1314783"/>
    <lineage>
        <taxon>Eukaryota</taxon>
        <taxon>Fungi</taxon>
        <taxon>Dikarya</taxon>
        <taxon>Basidiomycota</taxon>
        <taxon>Agaricomycotina</taxon>
        <taxon>Agaricomycetes</taxon>
        <taxon>Polyporales</taxon>
        <taxon>Fomitopsis</taxon>
    </lineage>
</organism>
<dbReference type="OrthoDB" id="3647690at2759"/>
<protein>
    <submittedName>
        <fullName evidence="2">Uncharacterized protein</fullName>
    </submittedName>
</protein>
<dbReference type="EMBL" id="KV429137">
    <property type="protein sequence ID" value="KZT64193.1"/>
    <property type="molecule type" value="Genomic_DNA"/>
</dbReference>
<proteinExistence type="predicted"/>
<accession>A0A165LBC7</accession>
<feature type="coiled-coil region" evidence="1">
    <location>
        <begin position="8"/>
        <end position="157"/>
    </location>
</feature>
<dbReference type="STRING" id="1314783.A0A165LBC7"/>
<keyword evidence="3" id="KW-1185">Reference proteome</keyword>
<name>A0A165LBC7_9APHY</name>
<gene>
    <name evidence="2" type="ORF">DAEQUDRAFT_815149</name>
</gene>
<keyword evidence="1" id="KW-0175">Coiled coil</keyword>
<evidence type="ECO:0000256" key="1">
    <source>
        <dbReference type="SAM" id="Coils"/>
    </source>
</evidence>
<evidence type="ECO:0000313" key="3">
    <source>
        <dbReference type="Proteomes" id="UP000076727"/>
    </source>
</evidence>
<dbReference type="Proteomes" id="UP000076727">
    <property type="component" value="Unassembled WGS sequence"/>
</dbReference>
<sequence>MSGAMNTARTESVTIEQLQAVNEELRRKKLDAEKDRDLFREMYSKASMHVSEVTKENNELLERTERAEGQVKEGLQMVKGTYEERVRTLEAEVEKWKGQAALLTARDRRTLEKEEYRKRAAMEPELREDNERLKEELQKLQEDYNQLAATLVQIGEQELNDSAPPTPMLEIPGRPIPRITRMSTTSVHLLG</sequence>
<evidence type="ECO:0000313" key="2">
    <source>
        <dbReference type="EMBL" id="KZT64193.1"/>
    </source>
</evidence>
<reference evidence="2 3" key="1">
    <citation type="journal article" date="2016" name="Mol. Biol. Evol.">
        <title>Comparative Genomics of Early-Diverging Mushroom-Forming Fungi Provides Insights into the Origins of Lignocellulose Decay Capabilities.</title>
        <authorList>
            <person name="Nagy L.G."/>
            <person name="Riley R."/>
            <person name="Tritt A."/>
            <person name="Adam C."/>
            <person name="Daum C."/>
            <person name="Floudas D."/>
            <person name="Sun H."/>
            <person name="Yadav J.S."/>
            <person name="Pangilinan J."/>
            <person name="Larsson K.H."/>
            <person name="Matsuura K."/>
            <person name="Barry K."/>
            <person name="Labutti K."/>
            <person name="Kuo R."/>
            <person name="Ohm R.A."/>
            <person name="Bhattacharya S.S."/>
            <person name="Shirouzu T."/>
            <person name="Yoshinaga Y."/>
            <person name="Martin F.M."/>
            <person name="Grigoriev I.V."/>
            <person name="Hibbett D.S."/>
        </authorList>
    </citation>
    <scope>NUCLEOTIDE SEQUENCE [LARGE SCALE GENOMIC DNA]</scope>
    <source>
        <strain evidence="2 3">L-15889</strain>
    </source>
</reference>
<dbReference type="AlphaFoldDB" id="A0A165LBC7"/>